<feature type="transmembrane region" description="Helical" evidence="1">
    <location>
        <begin position="271"/>
        <end position="292"/>
    </location>
</feature>
<evidence type="ECO:0000313" key="2">
    <source>
        <dbReference type="Proteomes" id="UP000887578"/>
    </source>
</evidence>
<feature type="transmembrane region" description="Helical" evidence="1">
    <location>
        <begin position="30"/>
        <end position="49"/>
    </location>
</feature>
<evidence type="ECO:0000256" key="1">
    <source>
        <dbReference type="SAM" id="Phobius"/>
    </source>
</evidence>
<accession>A0A914QI96</accession>
<dbReference type="WBParaSite" id="PDA_v2.g3293.t1">
    <property type="protein sequence ID" value="PDA_v2.g3293.t1"/>
    <property type="gene ID" value="PDA_v2.g3293"/>
</dbReference>
<keyword evidence="1" id="KW-1133">Transmembrane helix</keyword>
<proteinExistence type="predicted"/>
<feature type="transmembrane region" description="Helical" evidence="1">
    <location>
        <begin position="185"/>
        <end position="204"/>
    </location>
</feature>
<dbReference type="AlphaFoldDB" id="A0A914QI96"/>
<keyword evidence="2" id="KW-1185">Reference proteome</keyword>
<organism evidence="2 3">
    <name type="scientific">Panagrolaimus davidi</name>
    <dbReference type="NCBI Taxonomy" id="227884"/>
    <lineage>
        <taxon>Eukaryota</taxon>
        <taxon>Metazoa</taxon>
        <taxon>Ecdysozoa</taxon>
        <taxon>Nematoda</taxon>
        <taxon>Chromadorea</taxon>
        <taxon>Rhabditida</taxon>
        <taxon>Tylenchina</taxon>
        <taxon>Panagrolaimomorpha</taxon>
        <taxon>Panagrolaimoidea</taxon>
        <taxon>Panagrolaimidae</taxon>
        <taxon>Panagrolaimus</taxon>
    </lineage>
</organism>
<keyword evidence="1" id="KW-0472">Membrane</keyword>
<sequence>MSNTTAAVNSLPQFSSTLPYEIVKHILETLWILTTIFNISFAIMFIYFFCKPQNPIRSPYFFLIFETTVIRAISCPIRYPNNHQSTMPFKMPNWYPTLHEMYMGLTMQIHGIIILALALNRLTAFMIPLKHQKLWCGRNFTFLLIFILLYPLLPNLPIAHLFYCYWKLDSDGGYCRANFIGTHKYVYLGNLITPLIAFIMNAIAVKYRFSTTHGSILNHKAEIKLLYQSIFSTVTFTIWTLLNLASYELTPIIRNTPEPDEKDFLMQIRSWTSRIMDLSGILYFEGGLILLFKFSCFY</sequence>
<feature type="transmembrane region" description="Helical" evidence="1">
    <location>
        <begin position="140"/>
        <end position="165"/>
    </location>
</feature>
<feature type="transmembrane region" description="Helical" evidence="1">
    <location>
        <begin position="101"/>
        <end position="119"/>
    </location>
</feature>
<keyword evidence="1" id="KW-0812">Transmembrane</keyword>
<name>A0A914QI96_9BILA</name>
<protein>
    <submittedName>
        <fullName evidence="3">Uncharacterized protein</fullName>
    </submittedName>
</protein>
<dbReference type="Proteomes" id="UP000887578">
    <property type="component" value="Unplaced"/>
</dbReference>
<feature type="transmembrane region" description="Helical" evidence="1">
    <location>
        <begin position="225"/>
        <end position="242"/>
    </location>
</feature>
<reference evidence="3" key="1">
    <citation type="submission" date="2022-11" db="UniProtKB">
        <authorList>
            <consortium name="WormBaseParasite"/>
        </authorList>
    </citation>
    <scope>IDENTIFICATION</scope>
</reference>
<evidence type="ECO:0000313" key="3">
    <source>
        <dbReference type="WBParaSite" id="PDA_v2.g3293.t1"/>
    </source>
</evidence>
<dbReference type="Gene3D" id="1.20.1070.10">
    <property type="entry name" value="Rhodopsin 7-helix transmembrane proteins"/>
    <property type="match status" value="1"/>
</dbReference>